<accession>A0A195DZ41</accession>
<organism evidence="1 2">
    <name type="scientific">Trachymyrmex cornetzi</name>
    <dbReference type="NCBI Taxonomy" id="471704"/>
    <lineage>
        <taxon>Eukaryota</taxon>
        <taxon>Metazoa</taxon>
        <taxon>Ecdysozoa</taxon>
        <taxon>Arthropoda</taxon>
        <taxon>Hexapoda</taxon>
        <taxon>Insecta</taxon>
        <taxon>Pterygota</taxon>
        <taxon>Neoptera</taxon>
        <taxon>Endopterygota</taxon>
        <taxon>Hymenoptera</taxon>
        <taxon>Apocrita</taxon>
        <taxon>Aculeata</taxon>
        <taxon>Formicoidea</taxon>
        <taxon>Formicidae</taxon>
        <taxon>Myrmicinae</taxon>
        <taxon>Trachymyrmex</taxon>
    </lineage>
</organism>
<evidence type="ECO:0000313" key="2">
    <source>
        <dbReference type="Proteomes" id="UP000078492"/>
    </source>
</evidence>
<gene>
    <name evidence="1" type="ORF">ALC57_09604</name>
</gene>
<dbReference type="EMBL" id="KQ980044">
    <property type="protein sequence ID" value="KYN18096.1"/>
    <property type="molecule type" value="Genomic_DNA"/>
</dbReference>
<evidence type="ECO:0000313" key="1">
    <source>
        <dbReference type="EMBL" id="KYN18096.1"/>
    </source>
</evidence>
<proteinExistence type="predicted"/>
<dbReference type="AlphaFoldDB" id="A0A195DZ41"/>
<protein>
    <submittedName>
        <fullName evidence="1">Uncharacterized protein</fullName>
    </submittedName>
</protein>
<reference evidence="1 2" key="1">
    <citation type="submission" date="2015-09" db="EMBL/GenBank/DDBJ databases">
        <title>Trachymyrmex cornetzi WGS genome.</title>
        <authorList>
            <person name="Nygaard S."/>
            <person name="Hu H."/>
            <person name="Boomsma J."/>
            <person name="Zhang G."/>
        </authorList>
    </citation>
    <scope>NUCLEOTIDE SEQUENCE [LARGE SCALE GENOMIC DNA]</scope>
    <source>
        <strain evidence="1">Tcor2-1</strain>
        <tissue evidence="1">Whole body</tissue>
    </source>
</reference>
<keyword evidence="2" id="KW-1185">Reference proteome</keyword>
<dbReference type="Proteomes" id="UP000078492">
    <property type="component" value="Unassembled WGS sequence"/>
</dbReference>
<sequence length="145" mass="16293">MKSPTVWERVLLEVIRSAEILPPNVESFKADGLLLLDAPYLLSSFWTSYINTSGFYEKSSFPCAAVYFSSTIFKSAEALAANLKSLYPHMVGFLYSSHKLHLFGRSLPHPEHHVMTHNLSTRTRCINSDQWDDSVPPSSSALEGR</sequence>
<name>A0A195DZ41_9HYME</name>